<comment type="caution">
    <text evidence="1">The sequence shown here is derived from an EMBL/GenBank/DDBJ whole genome shotgun (WGS) entry which is preliminary data.</text>
</comment>
<feature type="non-terminal residue" evidence="1">
    <location>
        <position position="1"/>
    </location>
</feature>
<evidence type="ECO:0000313" key="2">
    <source>
        <dbReference type="Proteomes" id="UP001610631"/>
    </source>
</evidence>
<gene>
    <name evidence="1" type="ORF">WDV06_36750</name>
</gene>
<dbReference type="RefSeq" id="WP_395514150.1">
    <property type="nucleotide sequence ID" value="NZ_JBBDHD010000281.1"/>
</dbReference>
<reference evidence="1 2" key="1">
    <citation type="submission" date="2024-03" db="EMBL/GenBank/DDBJ databases">
        <title>Whole genome sequencing of Streptomyces racemochromogenes, to identify antimicrobial biosynthetic gene clusters.</title>
        <authorList>
            <person name="Suryawanshi P."/>
            <person name="Krishnaraj P.U."/>
            <person name="Arun Y.P."/>
            <person name="Suryawanshi M.P."/>
            <person name="Rakshit O."/>
        </authorList>
    </citation>
    <scope>NUCLEOTIDE SEQUENCE [LARGE SCALE GENOMIC DNA]</scope>
    <source>
        <strain evidence="1 2">AUDT626</strain>
    </source>
</reference>
<name>A0ABW7PQA5_9ACTN</name>
<organism evidence="1 2">
    <name type="scientific">Streptomyces racemochromogenes</name>
    <dbReference type="NCBI Taxonomy" id="67353"/>
    <lineage>
        <taxon>Bacteria</taxon>
        <taxon>Bacillati</taxon>
        <taxon>Actinomycetota</taxon>
        <taxon>Actinomycetes</taxon>
        <taxon>Kitasatosporales</taxon>
        <taxon>Streptomycetaceae</taxon>
        <taxon>Streptomyces</taxon>
    </lineage>
</organism>
<evidence type="ECO:0000313" key="1">
    <source>
        <dbReference type="EMBL" id="MFH7600607.1"/>
    </source>
</evidence>
<sequence length="131" mass="13811">AWKCARENGGRARTSGSNLLGYRFPDGSAVTADCVEFLGTFKGERGYSEAATPITNAQIADAAQRAQELADETMARKTPFLGVYGAADASGFDDGVMAKVCGCEYVRLIQAYVGHAVPCDADGFLVTESSK</sequence>
<accession>A0ABW7PQA5</accession>
<proteinExistence type="predicted"/>
<dbReference type="EMBL" id="JBBDHD010000281">
    <property type="protein sequence ID" value="MFH7600607.1"/>
    <property type="molecule type" value="Genomic_DNA"/>
</dbReference>
<protein>
    <submittedName>
        <fullName evidence="1">Uncharacterized protein</fullName>
    </submittedName>
</protein>
<keyword evidence="2" id="KW-1185">Reference proteome</keyword>
<dbReference type="Proteomes" id="UP001610631">
    <property type="component" value="Unassembled WGS sequence"/>
</dbReference>